<dbReference type="InterPro" id="IPR012495">
    <property type="entry name" value="TadE-like_dom"/>
</dbReference>
<keyword evidence="1" id="KW-1133">Transmembrane helix</keyword>
<reference evidence="3" key="1">
    <citation type="submission" date="2024-06" db="EMBL/GenBank/DDBJ databases">
        <authorList>
            <person name="Li T."/>
            <person name="Gao R."/>
        </authorList>
    </citation>
    <scope>NUCLEOTIDE SEQUENCE</scope>
    <source>
        <strain evidence="3">ZPR3</strain>
        <plasmid evidence="3">unnamed1</plasmid>
    </source>
</reference>
<feature type="transmembrane region" description="Helical" evidence="1">
    <location>
        <begin position="20"/>
        <end position="42"/>
    </location>
</feature>
<accession>A0AAU7RY58</accession>
<geneLocation type="plasmid" evidence="3">
    <name>unnamed1</name>
</geneLocation>
<evidence type="ECO:0000313" key="3">
    <source>
        <dbReference type="EMBL" id="XBT95084.1"/>
    </source>
</evidence>
<evidence type="ECO:0000259" key="2">
    <source>
        <dbReference type="Pfam" id="PF07811"/>
    </source>
</evidence>
<dbReference type="Pfam" id="PF07811">
    <property type="entry name" value="TadE"/>
    <property type="match status" value="1"/>
</dbReference>
<name>A0AAU7RY58_9HYPH</name>
<dbReference type="EMBL" id="CP157961">
    <property type="protein sequence ID" value="XBT95084.1"/>
    <property type="molecule type" value="Genomic_DNA"/>
</dbReference>
<evidence type="ECO:0000256" key="1">
    <source>
        <dbReference type="SAM" id="Phobius"/>
    </source>
</evidence>
<gene>
    <name evidence="3" type="ORF">ABM479_24315</name>
</gene>
<protein>
    <submittedName>
        <fullName evidence="3">TadE family protein</fullName>
    </submittedName>
</protein>
<feature type="domain" description="TadE-like" evidence="2">
    <location>
        <begin position="14"/>
        <end position="56"/>
    </location>
</feature>
<keyword evidence="1" id="KW-0812">Transmembrane</keyword>
<keyword evidence="1" id="KW-0472">Membrane</keyword>
<proteinExistence type="predicted"/>
<dbReference type="AlphaFoldDB" id="A0AAU7RY58"/>
<keyword evidence="3" id="KW-0614">Plasmid</keyword>
<organism evidence="3">
    <name type="scientific">Rhizobium sp. ZPR3</name>
    <dbReference type="NCBI Taxonomy" id="3158967"/>
    <lineage>
        <taxon>Bacteria</taxon>
        <taxon>Pseudomonadati</taxon>
        <taxon>Pseudomonadota</taxon>
        <taxon>Alphaproteobacteria</taxon>
        <taxon>Hyphomicrobiales</taxon>
        <taxon>Rhizobiaceae</taxon>
        <taxon>Rhizobium/Agrobacterium group</taxon>
        <taxon>Rhizobium</taxon>
    </lineage>
</organism>
<dbReference type="RefSeq" id="WP_349959216.1">
    <property type="nucleotide sequence ID" value="NZ_CP157961.1"/>
</dbReference>
<sequence>MIHRLEKLWRSREGASAVEFALVMPLFLLMLFGIIEFGRLFWTSHALHETAIATARCMGIPQIECEDGSAYSASKTVTFAQMKAAGWAVPLDATSISLDNAASCYGLEGFSQVTLTYKFATLLPELLTSLAGGTDLTTQACYANQ</sequence>